<evidence type="ECO:0000313" key="2">
    <source>
        <dbReference type="EMBL" id="KAK5600726.1"/>
    </source>
</evidence>
<keyword evidence="3" id="KW-1185">Reference proteome</keyword>
<dbReference type="AlphaFoldDB" id="A0AAV9QVN7"/>
<feature type="compositionally biased region" description="Pro residues" evidence="1">
    <location>
        <begin position="38"/>
        <end position="49"/>
    </location>
</feature>
<reference evidence="2 3" key="1">
    <citation type="submission" date="2021-06" db="EMBL/GenBank/DDBJ databases">
        <authorList>
            <person name="Palmer J.M."/>
        </authorList>
    </citation>
    <scope>NUCLEOTIDE SEQUENCE [LARGE SCALE GENOMIC DNA]</scope>
    <source>
        <strain evidence="2 3">MEX-2019</strain>
        <tissue evidence="2">Muscle</tissue>
    </source>
</reference>
<feature type="region of interest" description="Disordered" evidence="1">
    <location>
        <begin position="35"/>
        <end position="185"/>
    </location>
</feature>
<dbReference type="EMBL" id="JAHHUM010002812">
    <property type="protein sequence ID" value="KAK5600726.1"/>
    <property type="molecule type" value="Genomic_DNA"/>
</dbReference>
<comment type="caution">
    <text evidence="2">The sequence shown here is derived from an EMBL/GenBank/DDBJ whole genome shotgun (WGS) entry which is preliminary data.</text>
</comment>
<protein>
    <submittedName>
        <fullName evidence="2">Uncharacterized protein</fullName>
    </submittedName>
</protein>
<evidence type="ECO:0000256" key="1">
    <source>
        <dbReference type="SAM" id="MobiDB-lite"/>
    </source>
</evidence>
<accession>A0AAV9QVN7</accession>
<evidence type="ECO:0000313" key="3">
    <source>
        <dbReference type="Proteomes" id="UP001311232"/>
    </source>
</evidence>
<feature type="compositionally biased region" description="Polar residues" evidence="1">
    <location>
        <begin position="102"/>
        <end position="120"/>
    </location>
</feature>
<organism evidence="2 3">
    <name type="scientific">Crenichthys baileyi</name>
    <name type="common">White River springfish</name>
    <dbReference type="NCBI Taxonomy" id="28760"/>
    <lineage>
        <taxon>Eukaryota</taxon>
        <taxon>Metazoa</taxon>
        <taxon>Chordata</taxon>
        <taxon>Craniata</taxon>
        <taxon>Vertebrata</taxon>
        <taxon>Euteleostomi</taxon>
        <taxon>Actinopterygii</taxon>
        <taxon>Neopterygii</taxon>
        <taxon>Teleostei</taxon>
        <taxon>Neoteleostei</taxon>
        <taxon>Acanthomorphata</taxon>
        <taxon>Ovalentaria</taxon>
        <taxon>Atherinomorphae</taxon>
        <taxon>Cyprinodontiformes</taxon>
        <taxon>Goodeidae</taxon>
        <taxon>Crenichthys</taxon>
    </lineage>
</organism>
<dbReference type="Proteomes" id="UP001311232">
    <property type="component" value="Unassembled WGS sequence"/>
</dbReference>
<feature type="compositionally biased region" description="Low complexity" evidence="1">
    <location>
        <begin position="66"/>
        <end position="86"/>
    </location>
</feature>
<name>A0AAV9QVN7_9TELE</name>
<sequence length="185" mass="20378">MDRGSMDGWMDEWVDGWMEGRMDGMITLNQDIDIEHIPPTPNAMNPPFPQGHSPHISSTPEKLMKTHSYSTSSTHSPCPSTPAASCRLPHSDGKARSPQKMLPQSSPTIATEQTPPSNHAHNVPPDPTPRWDKFTRQEVPPDTTASTPPSPPDHPANASRPSPPVNERETYASRVTRPGQSNRPR</sequence>
<proteinExistence type="predicted"/>
<gene>
    <name evidence="2" type="ORF">CRENBAI_011486</name>
</gene>